<accession>A0A834K1B9</accession>
<name>A0A834K1B9_VESGE</name>
<keyword evidence="1" id="KW-0175">Coiled coil</keyword>
<feature type="compositionally biased region" description="Polar residues" evidence="2">
    <location>
        <begin position="9"/>
        <end position="33"/>
    </location>
</feature>
<comment type="caution">
    <text evidence="3">The sequence shown here is derived from an EMBL/GenBank/DDBJ whole genome shotgun (WGS) entry which is preliminary data.</text>
</comment>
<feature type="coiled-coil region" evidence="1">
    <location>
        <begin position="194"/>
        <end position="245"/>
    </location>
</feature>
<feature type="region of interest" description="Disordered" evidence="2">
    <location>
        <begin position="1"/>
        <end position="42"/>
    </location>
</feature>
<evidence type="ECO:0000256" key="2">
    <source>
        <dbReference type="SAM" id="MobiDB-lite"/>
    </source>
</evidence>
<proteinExistence type="predicted"/>
<protein>
    <submittedName>
        <fullName evidence="3">Uncharacterized protein</fullName>
    </submittedName>
</protein>
<sequence>MENEHVSLSEIQTDRSFSSRTSVNDFENRNGSSEDYENEHDRKVRDDLNLTLDLQNVEITENGDILYGNTFEKLSANAEQPENSLLTNKNYREFDNNETEESKYIDRALRERINSLNELMMYLREELKKEATLWRKEREEFQLLREQSDIYALEEATAAARAAAAAYAAESPLSNDIDYIVDVTSEKALTELTILEYEKKLAKYQDTLALAQAEKRYNMHRQVVAKAYERRLAEIEQLCNEELKKIQQNASNLQPLREMMSQWYTVNRNHGDTAQEYNFNVTESKNNSACTVTEYSNFHVINAEANMIPEILVTRYNNDDLSKGDKS</sequence>
<dbReference type="AlphaFoldDB" id="A0A834K1B9"/>
<keyword evidence="4" id="KW-1185">Reference proteome</keyword>
<gene>
    <name evidence="3" type="ORF">HZH68_009451</name>
</gene>
<dbReference type="Proteomes" id="UP000617340">
    <property type="component" value="Unassembled WGS sequence"/>
</dbReference>
<evidence type="ECO:0000313" key="3">
    <source>
        <dbReference type="EMBL" id="KAF7395401.1"/>
    </source>
</evidence>
<evidence type="ECO:0000256" key="1">
    <source>
        <dbReference type="SAM" id="Coils"/>
    </source>
</evidence>
<reference evidence="3" key="1">
    <citation type="journal article" date="2020" name="G3 (Bethesda)">
        <title>High-Quality Assemblies for Three Invasive Social Wasps from the &lt;i&gt;Vespula&lt;/i&gt; Genus.</title>
        <authorList>
            <person name="Harrop T.W.R."/>
            <person name="Guhlin J."/>
            <person name="McLaughlin G.M."/>
            <person name="Permina E."/>
            <person name="Stockwell P."/>
            <person name="Gilligan J."/>
            <person name="Le Lec M.F."/>
            <person name="Gruber M.A.M."/>
            <person name="Quinn O."/>
            <person name="Lovegrove M."/>
            <person name="Duncan E.J."/>
            <person name="Remnant E.J."/>
            <person name="Van Eeckhoven J."/>
            <person name="Graham B."/>
            <person name="Knapp R.A."/>
            <person name="Langford K.W."/>
            <person name="Kronenberg Z."/>
            <person name="Press M.O."/>
            <person name="Eacker S.M."/>
            <person name="Wilson-Rankin E.E."/>
            <person name="Purcell J."/>
            <person name="Lester P.J."/>
            <person name="Dearden P.K."/>
        </authorList>
    </citation>
    <scope>NUCLEOTIDE SEQUENCE</scope>
    <source>
        <strain evidence="3">Linc-1</strain>
    </source>
</reference>
<organism evidence="3 4">
    <name type="scientific">Vespula germanica</name>
    <name type="common">German yellow jacket</name>
    <name type="synonym">Paravespula germanica</name>
    <dbReference type="NCBI Taxonomy" id="30212"/>
    <lineage>
        <taxon>Eukaryota</taxon>
        <taxon>Metazoa</taxon>
        <taxon>Ecdysozoa</taxon>
        <taxon>Arthropoda</taxon>
        <taxon>Hexapoda</taxon>
        <taxon>Insecta</taxon>
        <taxon>Pterygota</taxon>
        <taxon>Neoptera</taxon>
        <taxon>Endopterygota</taxon>
        <taxon>Hymenoptera</taxon>
        <taxon>Apocrita</taxon>
        <taxon>Aculeata</taxon>
        <taxon>Vespoidea</taxon>
        <taxon>Vespidae</taxon>
        <taxon>Vespinae</taxon>
        <taxon>Vespula</taxon>
    </lineage>
</organism>
<dbReference type="EMBL" id="JACSDZ010000009">
    <property type="protein sequence ID" value="KAF7395401.1"/>
    <property type="molecule type" value="Genomic_DNA"/>
</dbReference>
<evidence type="ECO:0000313" key="4">
    <source>
        <dbReference type="Proteomes" id="UP000617340"/>
    </source>
</evidence>